<name>A0A6J2XLX3_SITOR</name>
<keyword evidence="11" id="KW-1185">Reference proteome</keyword>
<evidence type="ECO:0000256" key="10">
    <source>
        <dbReference type="SAM" id="Phobius"/>
    </source>
</evidence>
<protein>
    <submittedName>
        <fullName evidence="12">Uncharacterized protein LOC115879710</fullName>
    </submittedName>
</protein>
<evidence type="ECO:0000256" key="6">
    <source>
        <dbReference type="ARBA" id="ARBA00022989"/>
    </source>
</evidence>
<keyword evidence="7 10" id="KW-0472">Membrane</keyword>
<dbReference type="GO" id="GO:0007165">
    <property type="term" value="P:signal transduction"/>
    <property type="evidence" value="ECO:0007669"/>
    <property type="project" value="UniProtKB-KW"/>
</dbReference>
<evidence type="ECO:0000256" key="1">
    <source>
        <dbReference type="ARBA" id="ARBA00004651"/>
    </source>
</evidence>
<dbReference type="FunCoup" id="A0A6J2XLX3">
    <property type="interactions" value="62"/>
</dbReference>
<keyword evidence="9" id="KW-0807">Transducer</keyword>
<dbReference type="InterPro" id="IPR004117">
    <property type="entry name" value="7tm6_olfct_rcpt"/>
</dbReference>
<dbReference type="Proteomes" id="UP000504635">
    <property type="component" value="Unplaced"/>
</dbReference>
<evidence type="ECO:0000313" key="11">
    <source>
        <dbReference type="Proteomes" id="UP000504635"/>
    </source>
</evidence>
<gene>
    <name evidence="12" type="primary">LOC115879710</name>
</gene>
<evidence type="ECO:0000256" key="3">
    <source>
        <dbReference type="ARBA" id="ARBA00022606"/>
    </source>
</evidence>
<dbReference type="GO" id="GO:0005886">
    <property type="term" value="C:plasma membrane"/>
    <property type="evidence" value="ECO:0007669"/>
    <property type="project" value="UniProtKB-SubCell"/>
</dbReference>
<feature type="transmembrane region" description="Helical" evidence="10">
    <location>
        <begin position="129"/>
        <end position="149"/>
    </location>
</feature>
<evidence type="ECO:0000256" key="4">
    <source>
        <dbReference type="ARBA" id="ARBA00022692"/>
    </source>
</evidence>
<dbReference type="PANTHER" id="PTHR21137:SF35">
    <property type="entry name" value="ODORANT RECEPTOR 19A-RELATED"/>
    <property type="match status" value="1"/>
</dbReference>
<feature type="transmembrane region" description="Helical" evidence="10">
    <location>
        <begin position="60"/>
        <end position="77"/>
    </location>
</feature>
<evidence type="ECO:0000256" key="5">
    <source>
        <dbReference type="ARBA" id="ARBA00022725"/>
    </source>
</evidence>
<keyword evidence="4 10" id="KW-0812">Transmembrane</keyword>
<keyword evidence="2" id="KW-1003">Cell membrane</keyword>
<dbReference type="KEGG" id="soy:115879710"/>
<dbReference type="GeneID" id="115879710"/>
<dbReference type="GO" id="GO:0004984">
    <property type="term" value="F:olfactory receptor activity"/>
    <property type="evidence" value="ECO:0007669"/>
    <property type="project" value="InterPro"/>
</dbReference>
<evidence type="ECO:0000256" key="2">
    <source>
        <dbReference type="ARBA" id="ARBA00022475"/>
    </source>
</evidence>
<proteinExistence type="predicted"/>
<dbReference type="PANTHER" id="PTHR21137">
    <property type="entry name" value="ODORANT RECEPTOR"/>
    <property type="match status" value="1"/>
</dbReference>
<comment type="subcellular location">
    <subcellularLocation>
        <location evidence="1">Cell membrane</location>
        <topology evidence="1">Multi-pass membrane protein</topology>
    </subcellularLocation>
</comment>
<dbReference type="InParanoid" id="A0A6J2XLX3"/>
<keyword evidence="5" id="KW-0552">Olfaction</keyword>
<keyword evidence="3" id="KW-0716">Sensory transduction</keyword>
<dbReference type="OrthoDB" id="6614360at2759"/>
<accession>A0A6J2XLX3</accession>
<reference evidence="12" key="1">
    <citation type="submission" date="2025-08" db="UniProtKB">
        <authorList>
            <consortium name="RefSeq"/>
        </authorList>
    </citation>
    <scope>IDENTIFICATION</scope>
    <source>
        <tissue evidence="12">Gonads</tissue>
    </source>
</reference>
<dbReference type="RefSeq" id="XP_030752528.1">
    <property type="nucleotide sequence ID" value="XM_030896668.1"/>
</dbReference>
<keyword evidence="6 10" id="KW-1133">Transmembrane helix</keyword>
<keyword evidence="8" id="KW-0675">Receptor</keyword>
<evidence type="ECO:0000256" key="8">
    <source>
        <dbReference type="ARBA" id="ARBA00023170"/>
    </source>
</evidence>
<sequence length="219" mass="25283">METLIAMCDITGYLIVYCSVIQNQQTLAKILKDINIFSKYCNKEVILEADEQCTYYTKYLLIYLAVGLGCNLGWPLISTKHCIRSRGTDFHLKHNPCGMPTQNFYPFDASKPHIFWIVYMMEANYCVHICYAFSLATAMVTGLLIHIIAQLKNCGAMFENVFNENEENLDGFKDAAKRKFITCVKYHQEILLYTERVFNVFSRMLIIYVTMTSFTLATD</sequence>
<evidence type="ECO:0000256" key="9">
    <source>
        <dbReference type="ARBA" id="ARBA00023224"/>
    </source>
</evidence>
<evidence type="ECO:0000313" key="12">
    <source>
        <dbReference type="RefSeq" id="XP_030752528.1"/>
    </source>
</evidence>
<dbReference type="AlphaFoldDB" id="A0A6J2XLX3"/>
<organism evidence="11 12">
    <name type="scientific">Sitophilus oryzae</name>
    <name type="common">Rice weevil</name>
    <name type="synonym">Curculio oryzae</name>
    <dbReference type="NCBI Taxonomy" id="7048"/>
    <lineage>
        <taxon>Eukaryota</taxon>
        <taxon>Metazoa</taxon>
        <taxon>Ecdysozoa</taxon>
        <taxon>Arthropoda</taxon>
        <taxon>Hexapoda</taxon>
        <taxon>Insecta</taxon>
        <taxon>Pterygota</taxon>
        <taxon>Neoptera</taxon>
        <taxon>Endopterygota</taxon>
        <taxon>Coleoptera</taxon>
        <taxon>Polyphaga</taxon>
        <taxon>Cucujiformia</taxon>
        <taxon>Curculionidae</taxon>
        <taxon>Dryophthorinae</taxon>
        <taxon>Sitophilus</taxon>
    </lineage>
</organism>
<dbReference type="GO" id="GO:0005549">
    <property type="term" value="F:odorant binding"/>
    <property type="evidence" value="ECO:0007669"/>
    <property type="project" value="InterPro"/>
</dbReference>
<evidence type="ECO:0000256" key="7">
    <source>
        <dbReference type="ARBA" id="ARBA00023136"/>
    </source>
</evidence>
<dbReference type="Pfam" id="PF02949">
    <property type="entry name" value="7tm_6"/>
    <property type="match status" value="1"/>
</dbReference>